<protein>
    <submittedName>
        <fullName evidence="6">Uncharacterized protein</fullName>
    </submittedName>
</protein>
<dbReference type="InterPro" id="IPR007568">
    <property type="entry name" value="RTA1"/>
</dbReference>
<sequence length="288" mass="31230">MSSTGDCSIESCAVELSLYGYRPNLGANIFLTAIYSLVISTAAIIIIRRRREWLSYNICIILGSILELVGYAERIKGYSNPFALDGFTIQYALLTIAPVFITAAIYISIGQLAQKMGRGYLNIRPNLYPRIFIPCDVIILAVQATGGALTTSQTSTPEEAAKYKDGKPSGVIITIVGLVLQVVSLTVFLVLFSAILLGQTKSTRLSEAKSNEPTAWTKSMRLSMFIYSLATSCILVLIRSAYRVAELSNGLDSGLAQNEPLFIGLDGILIALATALLIGFHPVYLLKD</sequence>
<evidence type="ECO:0000256" key="2">
    <source>
        <dbReference type="ARBA" id="ARBA00022692"/>
    </source>
</evidence>
<reference evidence="6" key="1">
    <citation type="submission" date="2021-10" db="EMBL/GenBank/DDBJ databases">
        <authorList>
            <person name="Piombo E."/>
        </authorList>
    </citation>
    <scope>NUCLEOTIDE SEQUENCE</scope>
</reference>
<dbReference type="Pfam" id="PF04479">
    <property type="entry name" value="RTA1"/>
    <property type="match status" value="1"/>
</dbReference>
<feature type="transmembrane region" description="Helical" evidence="5">
    <location>
        <begin position="91"/>
        <end position="110"/>
    </location>
</feature>
<dbReference type="PANTHER" id="PTHR31465">
    <property type="entry name" value="PROTEIN RTA1-RELATED"/>
    <property type="match status" value="1"/>
</dbReference>
<organism evidence="6 7">
    <name type="scientific">Clonostachys byssicola</name>
    <dbReference type="NCBI Taxonomy" id="160290"/>
    <lineage>
        <taxon>Eukaryota</taxon>
        <taxon>Fungi</taxon>
        <taxon>Dikarya</taxon>
        <taxon>Ascomycota</taxon>
        <taxon>Pezizomycotina</taxon>
        <taxon>Sordariomycetes</taxon>
        <taxon>Hypocreomycetidae</taxon>
        <taxon>Hypocreales</taxon>
        <taxon>Bionectriaceae</taxon>
        <taxon>Clonostachys</taxon>
    </lineage>
</organism>
<comment type="caution">
    <text evidence="6">The sequence shown here is derived from an EMBL/GenBank/DDBJ whole genome shotgun (WGS) entry which is preliminary data.</text>
</comment>
<feature type="transmembrane region" description="Helical" evidence="5">
    <location>
        <begin position="131"/>
        <end position="151"/>
    </location>
</feature>
<accession>A0A9N9YD30</accession>
<evidence type="ECO:0000256" key="1">
    <source>
        <dbReference type="ARBA" id="ARBA00004141"/>
    </source>
</evidence>
<dbReference type="Proteomes" id="UP000754883">
    <property type="component" value="Unassembled WGS sequence"/>
</dbReference>
<dbReference type="PANTHER" id="PTHR31465:SF9">
    <property type="entry name" value="SPHINGOID LONG-CHAIN BASE TRANSPORTER RSB1"/>
    <property type="match status" value="1"/>
</dbReference>
<gene>
    <name evidence="6" type="ORF">CBYS24578_00009697</name>
</gene>
<feature type="transmembrane region" description="Helical" evidence="5">
    <location>
        <begin position="262"/>
        <end position="286"/>
    </location>
</feature>
<evidence type="ECO:0000256" key="3">
    <source>
        <dbReference type="ARBA" id="ARBA00022989"/>
    </source>
</evidence>
<dbReference type="OrthoDB" id="4521223at2759"/>
<evidence type="ECO:0000256" key="4">
    <source>
        <dbReference type="ARBA" id="ARBA00023136"/>
    </source>
</evidence>
<name>A0A9N9YD30_9HYPO</name>
<feature type="transmembrane region" description="Helical" evidence="5">
    <location>
        <begin position="219"/>
        <end position="242"/>
    </location>
</feature>
<dbReference type="EMBL" id="CABFNO020001565">
    <property type="protein sequence ID" value="CAH0003616.1"/>
    <property type="molecule type" value="Genomic_DNA"/>
</dbReference>
<feature type="transmembrane region" description="Helical" evidence="5">
    <location>
        <begin position="171"/>
        <end position="198"/>
    </location>
</feature>
<feature type="transmembrane region" description="Helical" evidence="5">
    <location>
        <begin position="54"/>
        <end position="71"/>
    </location>
</feature>
<dbReference type="GO" id="GO:0000324">
    <property type="term" value="C:fungal-type vacuole"/>
    <property type="evidence" value="ECO:0007669"/>
    <property type="project" value="TreeGrafter"/>
</dbReference>
<keyword evidence="4 5" id="KW-0472">Membrane</keyword>
<evidence type="ECO:0000313" key="6">
    <source>
        <dbReference type="EMBL" id="CAH0003616.1"/>
    </source>
</evidence>
<proteinExistence type="predicted"/>
<keyword evidence="7" id="KW-1185">Reference proteome</keyword>
<dbReference type="GO" id="GO:0005886">
    <property type="term" value="C:plasma membrane"/>
    <property type="evidence" value="ECO:0007669"/>
    <property type="project" value="TreeGrafter"/>
</dbReference>
<dbReference type="AlphaFoldDB" id="A0A9N9YD30"/>
<evidence type="ECO:0000256" key="5">
    <source>
        <dbReference type="SAM" id="Phobius"/>
    </source>
</evidence>
<keyword evidence="2 5" id="KW-0812">Transmembrane</keyword>
<keyword evidence="3 5" id="KW-1133">Transmembrane helix</keyword>
<evidence type="ECO:0000313" key="7">
    <source>
        <dbReference type="Proteomes" id="UP000754883"/>
    </source>
</evidence>
<feature type="transmembrane region" description="Helical" evidence="5">
    <location>
        <begin position="25"/>
        <end position="47"/>
    </location>
</feature>
<comment type="subcellular location">
    <subcellularLocation>
        <location evidence="1">Membrane</location>
        <topology evidence="1">Multi-pass membrane protein</topology>
    </subcellularLocation>
</comment>